<gene>
    <name evidence="7" type="ORF">GPX89_12545</name>
</gene>
<proteinExistence type="predicted"/>
<evidence type="ECO:0000256" key="2">
    <source>
        <dbReference type="ARBA" id="ARBA00022723"/>
    </source>
</evidence>
<evidence type="ECO:0000259" key="6">
    <source>
        <dbReference type="Pfam" id="PF03328"/>
    </source>
</evidence>
<dbReference type="Gene3D" id="3.20.20.60">
    <property type="entry name" value="Phosphoenolpyruvate-binding domains"/>
    <property type="match status" value="1"/>
</dbReference>
<evidence type="ECO:0000313" key="7">
    <source>
        <dbReference type="EMBL" id="MVU78069.1"/>
    </source>
</evidence>
<comment type="caution">
    <text evidence="7">The sequence shown here is derived from an EMBL/GenBank/DDBJ whole genome shotgun (WGS) entry which is preliminary data.</text>
</comment>
<dbReference type="InterPro" id="IPR015813">
    <property type="entry name" value="Pyrv/PenolPyrv_kinase-like_dom"/>
</dbReference>
<dbReference type="Pfam" id="PF03328">
    <property type="entry name" value="HpcH_HpaI"/>
    <property type="match status" value="1"/>
</dbReference>
<keyword evidence="2 5" id="KW-0479">Metal-binding</keyword>
<accession>A0A7K1UV70</accession>
<name>A0A7K1UV70_9NOCA</name>
<dbReference type="InterPro" id="IPR005000">
    <property type="entry name" value="Aldolase/citrate-lyase_domain"/>
</dbReference>
<keyword evidence="8" id="KW-1185">Reference proteome</keyword>
<dbReference type="AlphaFoldDB" id="A0A7K1UV70"/>
<dbReference type="Proteomes" id="UP000466794">
    <property type="component" value="Unassembled WGS sequence"/>
</dbReference>
<keyword evidence="7" id="KW-0456">Lyase</keyword>
<dbReference type="PANTHER" id="PTHR32308">
    <property type="entry name" value="LYASE BETA SUBUNIT, PUTATIVE (AFU_ORTHOLOGUE AFUA_4G13030)-RELATED"/>
    <property type="match status" value="1"/>
</dbReference>
<dbReference type="EMBL" id="WRPP01000002">
    <property type="protein sequence ID" value="MVU78069.1"/>
    <property type="molecule type" value="Genomic_DNA"/>
</dbReference>
<feature type="binding site" evidence="4">
    <location>
        <position position="140"/>
    </location>
    <ligand>
        <name>substrate</name>
    </ligand>
</feature>
<evidence type="ECO:0000256" key="5">
    <source>
        <dbReference type="PIRSR" id="PIRSR015582-2"/>
    </source>
</evidence>
<dbReference type="InterPro" id="IPR011206">
    <property type="entry name" value="Citrate_lyase_beta/mcl1/mcl2"/>
</dbReference>
<feature type="binding site" evidence="5">
    <location>
        <position position="140"/>
    </location>
    <ligand>
        <name>Mg(2+)</name>
        <dbReference type="ChEBI" id="CHEBI:18420"/>
    </ligand>
</feature>
<feature type="binding site" evidence="4">
    <location>
        <position position="86"/>
    </location>
    <ligand>
        <name>substrate</name>
    </ligand>
</feature>
<dbReference type="PANTHER" id="PTHR32308:SF10">
    <property type="entry name" value="CITRATE LYASE SUBUNIT BETA"/>
    <property type="match status" value="1"/>
</dbReference>
<dbReference type="GO" id="GO:0000287">
    <property type="term" value="F:magnesium ion binding"/>
    <property type="evidence" value="ECO:0007669"/>
    <property type="project" value="TreeGrafter"/>
</dbReference>
<protein>
    <submittedName>
        <fullName evidence="7">CoA ester lyase</fullName>
    </submittedName>
</protein>
<evidence type="ECO:0000313" key="8">
    <source>
        <dbReference type="Proteomes" id="UP000466794"/>
    </source>
</evidence>
<feature type="binding site" evidence="5">
    <location>
        <position position="166"/>
    </location>
    <ligand>
        <name>Mg(2+)</name>
        <dbReference type="ChEBI" id="CHEBI:18420"/>
    </ligand>
</feature>
<organism evidence="7 8">
    <name type="scientific">Nocardia terrae</name>
    <dbReference type="NCBI Taxonomy" id="2675851"/>
    <lineage>
        <taxon>Bacteria</taxon>
        <taxon>Bacillati</taxon>
        <taxon>Actinomycetota</taxon>
        <taxon>Actinomycetes</taxon>
        <taxon>Mycobacteriales</taxon>
        <taxon>Nocardiaceae</taxon>
        <taxon>Nocardia</taxon>
    </lineage>
</organism>
<dbReference type="GO" id="GO:0016829">
    <property type="term" value="F:lyase activity"/>
    <property type="evidence" value="ECO:0007669"/>
    <property type="project" value="UniProtKB-KW"/>
</dbReference>
<feature type="domain" description="HpcH/HpaI aldolase/citrate lyase" evidence="6">
    <location>
        <begin position="34"/>
        <end position="232"/>
    </location>
</feature>
<dbReference type="GO" id="GO:0006107">
    <property type="term" value="P:oxaloacetate metabolic process"/>
    <property type="evidence" value="ECO:0007669"/>
    <property type="project" value="TreeGrafter"/>
</dbReference>
<dbReference type="InterPro" id="IPR040442">
    <property type="entry name" value="Pyrv_kinase-like_dom_sf"/>
</dbReference>
<evidence type="ECO:0000256" key="1">
    <source>
        <dbReference type="ARBA" id="ARBA00001946"/>
    </source>
</evidence>
<comment type="cofactor">
    <cofactor evidence="1">
        <name>Mg(2+)</name>
        <dbReference type="ChEBI" id="CHEBI:18420"/>
    </cofactor>
</comment>
<reference evidence="7 8" key="1">
    <citation type="submission" date="2019-12" db="EMBL/GenBank/DDBJ databases">
        <title>Nocardia sp. nov. ET3-3 isolated from soil.</title>
        <authorList>
            <person name="Kanchanasin P."/>
            <person name="Tanasupawat S."/>
            <person name="Yuki M."/>
            <person name="Kudo T."/>
        </authorList>
    </citation>
    <scope>NUCLEOTIDE SEQUENCE [LARGE SCALE GENOMIC DNA]</scope>
    <source>
        <strain evidence="7 8">ET3-3</strain>
    </source>
</reference>
<evidence type="ECO:0000256" key="3">
    <source>
        <dbReference type="ARBA" id="ARBA00022842"/>
    </source>
</evidence>
<keyword evidence="3 5" id="KW-0460">Magnesium</keyword>
<evidence type="ECO:0000256" key="4">
    <source>
        <dbReference type="PIRSR" id="PIRSR015582-1"/>
    </source>
</evidence>
<sequence length="291" mass="30748">MNKRKVVCVCSEFEGGASMTTYTGLSPELARSWWLLSATSDNTGRMAGTRADVAVIDLEDGVAPQRKAFARTVARGILEQGPAWIRINDVRSPYWRDDVEALGELSQLSGVMIAKVDSATDIELVSAALPAPVPLVAFIETAVALEAAREIADHPRVCRLALGSGDLRMDLGAEPGSAILDYARSRLVVASRAAGLPGPIDGPSIVNDEGLVQRETASARSLGMTGRLCLDPAHAALINTVLSPTVDDIAAARATIAQLGSDGANATKGSDIPRLRRAHRTIDLASRFDLI</sequence>
<dbReference type="PIRSF" id="PIRSF015582">
    <property type="entry name" value="Cit_lyase_B"/>
    <property type="match status" value="1"/>
</dbReference>
<dbReference type="SUPFAM" id="SSF51621">
    <property type="entry name" value="Phosphoenolpyruvate/pyruvate domain"/>
    <property type="match status" value="1"/>
</dbReference>